<dbReference type="NCBIfam" id="TIGR03513">
    <property type="entry name" value="GldL_gliding"/>
    <property type="match status" value="1"/>
</dbReference>
<dbReference type="Proteomes" id="UP000824076">
    <property type="component" value="Unassembled WGS sequence"/>
</dbReference>
<feature type="non-terminal residue" evidence="3">
    <location>
        <position position="95"/>
    </location>
</feature>
<evidence type="ECO:0000256" key="1">
    <source>
        <dbReference type="SAM" id="Phobius"/>
    </source>
</evidence>
<feature type="transmembrane region" description="Helical" evidence="1">
    <location>
        <begin position="23"/>
        <end position="45"/>
    </location>
</feature>
<name>A0A9D1IMM2_9BACT</name>
<dbReference type="AlphaFoldDB" id="A0A9D1IMM2"/>
<accession>A0A9D1IMM2</accession>
<comment type="caution">
    <text evidence="3">The sequence shown here is derived from an EMBL/GenBank/DDBJ whole genome shotgun (WGS) entry which is preliminary data.</text>
</comment>
<gene>
    <name evidence="3" type="primary">gldL</name>
    <name evidence="3" type="ORF">IAD18_04230</name>
</gene>
<evidence type="ECO:0000259" key="2">
    <source>
        <dbReference type="Pfam" id="PF22827"/>
    </source>
</evidence>
<organism evidence="3 4">
    <name type="scientific">Candidatus Limisoma intestinavium</name>
    <dbReference type="NCBI Taxonomy" id="2840856"/>
    <lineage>
        <taxon>Bacteria</taxon>
        <taxon>Pseudomonadati</taxon>
        <taxon>Bacteroidota</taxon>
        <taxon>Bacteroidia</taxon>
        <taxon>Bacteroidales</taxon>
        <taxon>Candidatus Limisoma</taxon>
    </lineage>
</organism>
<keyword evidence="1" id="KW-0812">Transmembrane</keyword>
<keyword evidence="1" id="KW-1133">Transmembrane helix</keyword>
<reference evidence="3" key="2">
    <citation type="journal article" date="2021" name="PeerJ">
        <title>Extensive microbial diversity within the chicken gut microbiome revealed by metagenomics and culture.</title>
        <authorList>
            <person name="Gilroy R."/>
            <person name="Ravi A."/>
            <person name="Getino M."/>
            <person name="Pursley I."/>
            <person name="Horton D.L."/>
            <person name="Alikhan N.F."/>
            <person name="Baker D."/>
            <person name="Gharbi K."/>
            <person name="Hall N."/>
            <person name="Watson M."/>
            <person name="Adriaenssens E.M."/>
            <person name="Foster-Nyarko E."/>
            <person name="Jarju S."/>
            <person name="Secka A."/>
            <person name="Antonio M."/>
            <person name="Oren A."/>
            <person name="Chaudhuri R.R."/>
            <person name="La Ragione R."/>
            <person name="Hildebrand F."/>
            <person name="Pallen M.J."/>
        </authorList>
    </citation>
    <scope>NUCLEOTIDE SEQUENCE</scope>
    <source>
        <strain evidence="3">17073</strain>
    </source>
</reference>
<sequence>MGKYKKYKNGIEAFLSGEKGQRFFNFAYSIGAAVVIWGALFKILHLPGGNALLSIGMGTEVLMFVLTAFDRPPREYHWEEVFPVFKTKNPEDRPD</sequence>
<reference evidence="3" key="1">
    <citation type="submission" date="2020-10" db="EMBL/GenBank/DDBJ databases">
        <authorList>
            <person name="Gilroy R."/>
        </authorList>
    </citation>
    <scope>NUCLEOTIDE SEQUENCE</scope>
    <source>
        <strain evidence="3">17073</strain>
    </source>
</reference>
<dbReference type="InterPro" id="IPR019852">
    <property type="entry name" value="Motility-assoc_prot_GldL"/>
</dbReference>
<dbReference type="InterPro" id="IPR055087">
    <property type="entry name" value="GldL-like_N"/>
</dbReference>
<feature type="transmembrane region" description="Helical" evidence="1">
    <location>
        <begin position="51"/>
        <end position="69"/>
    </location>
</feature>
<evidence type="ECO:0000313" key="4">
    <source>
        <dbReference type="Proteomes" id="UP000824076"/>
    </source>
</evidence>
<keyword evidence="1" id="KW-0472">Membrane</keyword>
<proteinExistence type="predicted"/>
<protein>
    <submittedName>
        <fullName evidence="3">Gliding motility protein GldL</fullName>
    </submittedName>
</protein>
<dbReference type="EMBL" id="DVMS01000122">
    <property type="protein sequence ID" value="HIU38857.1"/>
    <property type="molecule type" value="Genomic_DNA"/>
</dbReference>
<evidence type="ECO:0000313" key="3">
    <source>
        <dbReference type="EMBL" id="HIU38857.1"/>
    </source>
</evidence>
<feature type="domain" description="Gliding motility protein GldL-like N-terminal" evidence="2">
    <location>
        <begin position="27"/>
        <end position="86"/>
    </location>
</feature>
<dbReference type="Pfam" id="PF22827">
    <property type="entry name" value="GldL_N"/>
    <property type="match status" value="1"/>
</dbReference>